<organism evidence="2 4">
    <name type="scientific">Methylobacterium oxalidis</name>
    <dbReference type="NCBI Taxonomy" id="944322"/>
    <lineage>
        <taxon>Bacteria</taxon>
        <taxon>Pseudomonadati</taxon>
        <taxon>Pseudomonadota</taxon>
        <taxon>Alphaproteobacteria</taxon>
        <taxon>Hyphomicrobiales</taxon>
        <taxon>Methylobacteriaceae</taxon>
        <taxon>Methylobacterium</taxon>
    </lineage>
</organism>
<evidence type="ECO:0000313" key="3">
    <source>
        <dbReference type="EMBL" id="GLS66999.1"/>
    </source>
</evidence>
<proteinExistence type="predicted"/>
<evidence type="ECO:0000313" key="2">
    <source>
        <dbReference type="EMBL" id="GEP04868.1"/>
    </source>
</evidence>
<protein>
    <recommendedName>
        <fullName evidence="6">DUF2380 domain-containing protein</fullName>
    </recommendedName>
</protein>
<accession>A0A512J4H1</accession>
<sequence length="198" mass="20541">MSRRARTLLSAPVLAALVLPLAAAQAAAAPEKAAAAPEKAAAAPEKAAAAPEKAAIFTIELLDPGVVGGRKPRPDETRKLALVTEELRKALQANGAVEPVDVAPQSAEIAKQAPLYKCEGCAAGIAKTLGADLAVTGYVEKGSNQIFNLNVVISDAATGKVVRGGQVVIRADTDDTWAHAMRWVVKNRLLAEPLPNRS</sequence>
<dbReference type="AlphaFoldDB" id="A0A512J4H1"/>
<dbReference type="Pfam" id="PF11684">
    <property type="entry name" value="DUF3280"/>
    <property type="match status" value="1"/>
</dbReference>
<keyword evidence="1" id="KW-0732">Signal</keyword>
<reference evidence="2 4" key="3">
    <citation type="submission" date="2019-07" db="EMBL/GenBank/DDBJ databases">
        <title>Whole genome shotgun sequence of Methylobacterium oxalidis NBRC 107715.</title>
        <authorList>
            <person name="Hosoyama A."/>
            <person name="Uohara A."/>
            <person name="Ohji S."/>
            <person name="Ichikawa N."/>
        </authorList>
    </citation>
    <scope>NUCLEOTIDE SEQUENCE [LARGE SCALE GENOMIC DNA]</scope>
    <source>
        <strain evidence="2 4">NBRC 107715</strain>
    </source>
</reference>
<reference evidence="3" key="4">
    <citation type="submission" date="2023-01" db="EMBL/GenBank/DDBJ databases">
        <title>Draft genome sequence of Methylobacterium oxalidis strain NBRC 107715.</title>
        <authorList>
            <person name="Sun Q."/>
            <person name="Mori K."/>
        </authorList>
    </citation>
    <scope>NUCLEOTIDE SEQUENCE</scope>
    <source>
        <strain evidence="3">NBRC 107715</strain>
    </source>
</reference>
<keyword evidence="5" id="KW-1185">Reference proteome</keyword>
<dbReference type="EMBL" id="BSPK01000109">
    <property type="protein sequence ID" value="GLS66999.1"/>
    <property type="molecule type" value="Genomic_DNA"/>
</dbReference>
<name>A0A512J4H1_9HYPH</name>
<dbReference type="OrthoDB" id="8089716at2"/>
<dbReference type="InterPro" id="IPR021698">
    <property type="entry name" value="DUF3280"/>
</dbReference>
<dbReference type="Proteomes" id="UP001156856">
    <property type="component" value="Unassembled WGS sequence"/>
</dbReference>
<dbReference type="Gene3D" id="3.40.50.10610">
    <property type="entry name" value="ABC-type transport auxiliary lipoprotein component"/>
    <property type="match status" value="1"/>
</dbReference>
<feature type="chain" id="PRO_5021721903" description="DUF2380 domain-containing protein" evidence="1">
    <location>
        <begin position="29"/>
        <end position="198"/>
    </location>
</feature>
<dbReference type="Proteomes" id="UP000321960">
    <property type="component" value="Unassembled WGS sequence"/>
</dbReference>
<evidence type="ECO:0000313" key="4">
    <source>
        <dbReference type="Proteomes" id="UP000321960"/>
    </source>
</evidence>
<evidence type="ECO:0008006" key="6">
    <source>
        <dbReference type="Google" id="ProtNLM"/>
    </source>
</evidence>
<feature type="signal peptide" evidence="1">
    <location>
        <begin position="1"/>
        <end position="28"/>
    </location>
</feature>
<gene>
    <name evidence="3" type="ORF">GCM10007888_53820</name>
    <name evidence="2" type="ORF">MOX02_29060</name>
</gene>
<reference evidence="3" key="1">
    <citation type="journal article" date="2014" name="Int. J. Syst. Evol. Microbiol.">
        <title>Complete genome of a new Firmicutes species belonging to the dominant human colonic microbiota ('Ruminococcus bicirculans') reveals two chromosomes and a selective capacity to utilize plant glucans.</title>
        <authorList>
            <consortium name="NISC Comparative Sequencing Program"/>
            <person name="Wegmann U."/>
            <person name="Louis P."/>
            <person name="Goesmann A."/>
            <person name="Henrissat B."/>
            <person name="Duncan S.H."/>
            <person name="Flint H.J."/>
        </authorList>
    </citation>
    <scope>NUCLEOTIDE SEQUENCE</scope>
    <source>
        <strain evidence="3">NBRC 107715</strain>
    </source>
</reference>
<evidence type="ECO:0000256" key="1">
    <source>
        <dbReference type="SAM" id="SignalP"/>
    </source>
</evidence>
<dbReference type="RefSeq" id="WP_147026464.1">
    <property type="nucleotide sequence ID" value="NZ_BJZU01000054.1"/>
</dbReference>
<comment type="caution">
    <text evidence="2">The sequence shown here is derived from an EMBL/GenBank/DDBJ whole genome shotgun (WGS) entry which is preliminary data.</text>
</comment>
<dbReference type="EMBL" id="BJZU01000054">
    <property type="protein sequence ID" value="GEP04868.1"/>
    <property type="molecule type" value="Genomic_DNA"/>
</dbReference>
<evidence type="ECO:0000313" key="5">
    <source>
        <dbReference type="Proteomes" id="UP001156856"/>
    </source>
</evidence>
<reference evidence="5" key="2">
    <citation type="journal article" date="2019" name="Int. J. Syst. Evol. Microbiol.">
        <title>The Global Catalogue of Microorganisms (GCM) 10K type strain sequencing project: providing services to taxonomists for standard genome sequencing and annotation.</title>
        <authorList>
            <consortium name="The Broad Institute Genomics Platform"/>
            <consortium name="The Broad Institute Genome Sequencing Center for Infectious Disease"/>
            <person name="Wu L."/>
            <person name="Ma J."/>
        </authorList>
    </citation>
    <scope>NUCLEOTIDE SEQUENCE [LARGE SCALE GENOMIC DNA]</scope>
    <source>
        <strain evidence="5">NBRC 107715</strain>
    </source>
</reference>